<proteinExistence type="inferred from homology"/>
<name>A0AAN6T8L6_9PEZI</name>
<evidence type="ECO:0000256" key="4">
    <source>
        <dbReference type="ARBA" id="ARBA00023008"/>
    </source>
</evidence>
<evidence type="ECO:0000313" key="10">
    <source>
        <dbReference type="Proteomes" id="UP001302812"/>
    </source>
</evidence>
<evidence type="ECO:0000256" key="1">
    <source>
        <dbReference type="ARBA" id="ARBA00010609"/>
    </source>
</evidence>
<evidence type="ECO:0000256" key="3">
    <source>
        <dbReference type="ARBA" id="ARBA00023002"/>
    </source>
</evidence>
<dbReference type="Pfam" id="PF00394">
    <property type="entry name" value="Cu-oxidase"/>
    <property type="match status" value="1"/>
</dbReference>
<dbReference type="Pfam" id="PF07731">
    <property type="entry name" value="Cu-oxidase_2"/>
    <property type="match status" value="1"/>
</dbReference>
<feature type="chain" id="PRO_5042963494" evidence="5">
    <location>
        <begin position="22"/>
        <end position="702"/>
    </location>
</feature>
<dbReference type="AlphaFoldDB" id="A0AAN6T8L6"/>
<dbReference type="GO" id="GO:0033573">
    <property type="term" value="C:high-affinity iron permease complex"/>
    <property type="evidence" value="ECO:0007669"/>
    <property type="project" value="TreeGrafter"/>
</dbReference>
<reference evidence="9" key="1">
    <citation type="journal article" date="2023" name="Mol. Phylogenet. Evol.">
        <title>Genome-scale phylogeny and comparative genomics of the fungal order Sordariales.</title>
        <authorList>
            <person name="Hensen N."/>
            <person name="Bonometti L."/>
            <person name="Westerberg I."/>
            <person name="Brannstrom I.O."/>
            <person name="Guillou S."/>
            <person name="Cros-Aarteil S."/>
            <person name="Calhoun S."/>
            <person name="Haridas S."/>
            <person name="Kuo A."/>
            <person name="Mondo S."/>
            <person name="Pangilinan J."/>
            <person name="Riley R."/>
            <person name="LaButti K."/>
            <person name="Andreopoulos B."/>
            <person name="Lipzen A."/>
            <person name="Chen C."/>
            <person name="Yan M."/>
            <person name="Daum C."/>
            <person name="Ng V."/>
            <person name="Clum A."/>
            <person name="Steindorff A."/>
            <person name="Ohm R.A."/>
            <person name="Martin F."/>
            <person name="Silar P."/>
            <person name="Natvig D.O."/>
            <person name="Lalanne C."/>
            <person name="Gautier V."/>
            <person name="Ament-Velasquez S.L."/>
            <person name="Kruys A."/>
            <person name="Hutchinson M.I."/>
            <person name="Powell A.J."/>
            <person name="Barry K."/>
            <person name="Miller A.N."/>
            <person name="Grigoriev I.V."/>
            <person name="Debuchy R."/>
            <person name="Gladieux P."/>
            <person name="Hiltunen Thoren M."/>
            <person name="Johannesson H."/>
        </authorList>
    </citation>
    <scope>NUCLEOTIDE SEQUENCE</scope>
    <source>
        <strain evidence="9">CBS 508.74</strain>
    </source>
</reference>
<dbReference type="InterPro" id="IPR001117">
    <property type="entry name" value="Cu-oxidase_2nd"/>
</dbReference>
<dbReference type="PROSITE" id="PS00080">
    <property type="entry name" value="MULTICOPPER_OXIDASE2"/>
    <property type="match status" value="1"/>
</dbReference>
<keyword evidence="10" id="KW-1185">Reference proteome</keyword>
<feature type="domain" description="Plastocyanin-like" evidence="6">
    <location>
        <begin position="185"/>
        <end position="323"/>
    </location>
</feature>
<dbReference type="InterPro" id="IPR008972">
    <property type="entry name" value="Cupredoxin"/>
</dbReference>
<reference evidence="9" key="2">
    <citation type="submission" date="2023-05" db="EMBL/GenBank/DDBJ databases">
        <authorList>
            <consortium name="Lawrence Berkeley National Laboratory"/>
            <person name="Steindorff A."/>
            <person name="Hensen N."/>
            <person name="Bonometti L."/>
            <person name="Westerberg I."/>
            <person name="Brannstrom I.O."/>
            <person name="Guillou S."/>
            <person name="Cros-Aarteil S."/>
            <person name="Calhoun S."/>
            <person name="Haridas S."/>
            <person name="Kuo A."/>
            <person name="Mondo S."/>
            <person name="Pangilinan J."/>
            <person name="Riley R."/>
            <person name="Labutti K."/>
            <person name="Andreopoulos B."/>
            <person name="Lipzen A."/>
            <person name="Chen C."/>
            <person name="Yanf M."/>
            <person name="Daum C."/>
            <person name="Ng V."/>
            <person name="Clum A."/>
            <person name="Ohm R."/>
            <person name="Martin F."/>
            <person name="Silar P."/>
            <person name="Natvig D."/>
            <person name="Lalanne C."/>
            <person name="Gautier V."/>
            <person name="Ament-Velasquez S.L."/>
            <person name="Kruys A."/>
            <person name="Hutchinson M.I."/>
            <person name="Powell A.J."/>
            <person name="Barry K."/>
            <person name="Miller A.N."/>
            <person name="Grigoriev I.V."/>
            <person name="Debuchy R."/>
            <person name="Gladieux P."/>
            <person name="Thoren M.H."/>
            <person name="Johannesson H."/>
        </authorList>
    </citation>
    <scope>NUCLEOTIDE SEQUENCE</scope>
    <source>
        <strain evidence="9">CBS 508.74</strain>
    </source>
</reference>
<protein>
    <submittedName>
        <fullName evidence="9">Multicopper oxidase</fullName>
    </submittedName>
</protein>
<dbReference type="Proteomes" id="UP001302812">
    <property type="component" value="Unassembled WGS sequence"/>
</dbReference>
<evidence type="ECO:0000256" key="5">
    <source>
        <dbReference type="SAM" id="SignalP"/>
    </source>
</evidence>
<feature type="domain" description="Plastocyanin-like" evidence="8">
    <location>
        <begin position="62"/>
        <end position="172"/>
    </location>
</feature>
<organism evidence="9 10">
    <name type="scientific">Canariomyces notabilis</name>
    <dbReference type="NCBI Taxonomy" id="2074819"/>
    <lineage>
        <taxon>Eukaryota</taxon>
        <taxon>Fungi</taxon>
        <taxon>Dikarya</taxon>
        <taxon>Ascomycota</taxon>
        <taxon>Pezizomycotina</taxon>
        <taxon>Sordariomycetes</taxon>
        <taxon>Sordariomycetidae</taxon>
        <taxon>Sordariales</taxon>
        <taxon>Chaetomiaceae</taxon>
        <taxon>Canariomyces</taxon>
    </lineage>
</organism>
<comment type="caution">
    <text evidence="9">The sequence shown here is derived from an EMBL/GenBank/DDBJ whole genome shotgun (WGS) entry which is preliminary data.</text>
</comment>
<dbReference type="GO" id="GO:0033215">
    <property type="term" value="P:reductive iron assimilation"/>
    <property type="evidence" value="ECO:0007669"/>
    <property type="project" value="TreeGrafter"/>
</dbReference>
<feature type="domain" description="Plastocyanin-like" evidence="7">
    <location>
        <begin position="511"/>
        <end position="649"/>
    </location>
</feature>
<keyword evidence="4" id="KW-0186">Copper</keyword>
<keyword evidence="5" id="KW-0732">Signal</keyword>
<accession>A0AAN6T8L6</accession>
<dbReference type="GeneID" id="89943451"/>
<dbReference type="RefSeq" id="XP_064665462.1">
    <property type="nucleotide sequence ID" value="XM_064819325.1"/>
</dbReference>
<dbReference type="PROSITE" id="PS00079">
    <property type="entry name" value="MULTICOPPER_OXIDASE1"/>
    <property type="match status" value="2"/>
</dbReference>
<evidence type="ECO:0000259" key="8">
    <source>
        <dbReference type="Pfam" id="PF07732"/>
    </source>
</evidence>
<evidence type="ECO:0000259" key="6">
    <source>
        <dbReference type="Pfam" id="PF00394"/>
    </source>
</evidence>
<sequence>MIPLRLSCLASVLVLAQLTAALVVSDKRQLPPPPPIPTGTTSTTITWTVTTTSNTAGTTLMAVKTAAAADVQWPPPAITVTVNTDVKIVLVNEMPNEEVTLHFHGLLMDQGFVSMDGPEGITQCGVSSGTANKRNTFVYRFVTDKPGTYWIHSHSPGQYPKGLRTPFIVTDDSTEKELYGYVNDYAASVSDWYPNFWDVENKYRGVATSGNKPCGPGIELAPNKVVFNDNIPSMSIRSNTPLDATSYYLAPTQPGGQPQRTRFRFINMSAYSQFFIAFEDHSVHVIEVDGVLLENGATMEKTLTEGFVLGPGQRISVLLQHKTTSEAREKSSQGNPYRILVAVDPRMGPLKSDIQDCHLQPAADPSETMFTWGCLSYTSPDAECKAPTSAEFKMLKFWSMSDQDQELQREPKKNNTLDVPWNDYLHTRYAYPWNFNERLFVPRTKTHKDNLVPQSEREGNVNWLKIIDTSDGNQWGSFDNVPWDPPKRIDHVGLLRALDDSIYSYLVPGYYGKHENTIIVQELGDVTWLLIHTGNGDHPIHLHGHHFYVLYKGFEDDLIMAEYEKVARKRNAYIPYHSPAADLEEWSKFQSALLKLTPEYPMRRDTIVAEKNQFMVLAFVADNPGVWALHCHNDFHARTGMMRQVVSAPRRLRELFGTYNLTSGMQVSKGQYRDNRVEWIRRNIAGCKDGFDMSSWVDQNGL</sequence>
<dbReference type="GO" id="GO:0004322">
    <property type="term" value="F:ferroxidase activity"/>
    <property type="evidence" value="ECO:0007669"/>
    <property type="project" value="TreeGrafter"/>
</dbReference>
<dbReference type="GO" id="GO:0010106">
    <property type="term" value="P:cellular response to iron ion starvation"/>
    <property type="evidence" value="ECO:0007669"/>
    <property type="project" value="TreeGrafter"/>
</dbReference>
<feature type="signal peptide" evidence="5">
    <location>
        <begin position="1"/>
        <end position="21"/>
    </location>
</feature>
<dbReference type="EMBL" id="MU853368">
    <property type="protein sequence ID" value="KAK4107892.1"/>
    <property type="molecule type" value="Genomic_DNA"/>
</dbReference>
<keyword evidence="2" id="KW-0479">Metal-binding</keyword>
<evidence type="ECO:0000313" key="9">
    <source>
        <dbReference type="EMBL" id="KAK4107892.1"/>
    </source>
</evidence>
<keyword evidence="3" id="KW-0560">Oxidoreductase</keyword>
<evidence type="ECO:0000256" key="2">
    <source>
        <dbReference type="ARBA" id="ARBA00022723"/>
    </source>
</evidence>
<dbReference type="PANTHER" id="PTHR11709:SF361">
    <property type="entry name" value="IRON TRANSPORT MULTICOPPER OXIDASE FET3"/>
    <property type="match status" value="1"/>
</dbReference>
<comment type="similarity">
    <text evidence="1">Belongs to the multicopper oxidase family.</text>
</comment>
<dbReference type="Pfam" id="PF07732">
    <property type="entry name" value="Cu-oxidase_3"/>
    <property type="match status" value="1"/>
</dbReference>
<dbReference type="GO" id="GO:0005507">
    <property type="term" value="F:copper ion binding"/>
    <property type="evidence" value="ECO:0007669"/>
    <property type="project" value="InterPro"/>
</dbReference>
<dbReference type="InterPro" id="IPR011706">
    <property type="entry name" value="Cu-oxidase_C"/>
</dbReference>
<dbReference type="InterPro" id="IPR011707">
    <property type="entry name" value="Cu-oxidase-like_N"/>
</dbReference>
<dbReference type="SUPFAM" id="SSF49503">
    <property type="entry name" value="Cupredoxins"/>
    <property type="match status" value="3"/>
</dbReference>
<dbReference type="InterPro" id="IPR002355">
    <property type="entry name" value="Cu_oxidase_Cu_BS"/>
</dbReference>
<evidence type="ECO:0000259" key="7">
    <source>
        <dbReference type="Pfam" id="PF07731"/>
    </source>
</evidence>
<dbReference type="InterPro" id="IPR045087">
    <property type="entry name" value="Cu-oxidase_fam"/>
</dbReference>
<dbReference type="PANTHER" id="PTHR11709">
    <property type="entry name" value="MULTI-COPPER OXIDASE"/>
    <property type="match status" value="1"/>
</dbReference>
<dbReference type="Gene3D" id="2.60.40.420">
    <property type="entry name" value="Cupredoxins - blue copper proteins"/>
    <property type="match status" value="3"/>
</dbReference>
<dbReference type="InterPro" id="IPR033138">
    <property type="entry name" value="Cu_oxidase_CS"/>
</dbReference>
<gene>
    <name evidence="9" type="ORF">N656DRAFT_849094</name>
</gene>